<sequence>MGMQLPFVVVLFLILAVVLAVVILAVVAMPHLRLPREDEDGTAAEHPRHTSRTGRG</sequence>
<keyword evidence="4" id="KW-1185">Reference proteome</keyword>
<evidence type="ECO:0008006" key="5">
    <source>
        <dbReference type="Google" id="ProtNLM"/>
    </source>
</evidence>
<evidence type="ECO:0000313" key="3">
    <source>
        <dbReference type="EMBL" id="GLI32060.1"/>
    </source>
</evidence>
<gene>
    <name evidence="3" type="ORF">BCONGLO52_29010</name>
</gene>
<proteinExistence type="predicted"/>
<keyword evidence="2" id="KW-1133">Transmembrane helix</keyword>
<evidence type="ECO:0000313" key="4">
    <source>
        <dbReference type="Proteomes" id="UP001144451"/>
    </source>
</evidence>
<dbReference type="EMBL" id="BSDQ01000001">
    <property type="protein sequence ID" value="GLI32060.1"/>
    <property type="molecule type" value="Genomic_DNA"/>
</dbReference>
<reference evidence="3" key="1">
    <citation type="submission" date="2022-12" db="EMBL/GenBank/DDBJ databases">
        <title>Reference genome sequencing for broad-spectrum identification of bacterial and archaeal isolates by mass spectrometry.</title>
        <authorList>
            <person name="Sekiguchi Y."/>
            <person name="Tourlousse D.M."/>
        </authorList>
    </citation>
    <scope>NUCLEOTIDE SEQUENCE</scope>
    <source>
        <strain evidence="3">5-2</strain>
    </source>
</reference>
<keyword evidence="2" id="KW-0472">Membrane</keyword>
<keyword evidence="2" id="KW-0812">Transmembrane</keyword>
<comment type="caution">
    <text evidence="3">The sequence shown here is derived from an EMBL/GenBank/DDBJ whole genome shotgun (WGS) entry which is preliminary data.</text>
</comment>
<organism evidence="3 4">
    <name type="scientific">Brachybacterium conglomeratum</name>
    <dbReference type="NCBI Taxonomy" id="47846"/>
    <lineage>
        <taxon>Bacteria</taxon>
        <taxon>Bacillati</taxon>
        <taxon>Actinomycetota</taxon>
        <taxon>Actinomycetes</taxon>
        <taxon>Micrococcales</taxon>
        <taxon>Dermabacteraceae</taxon>
        <taxon>Brachybacterium</taxon>
    </lineage>
</organism>
<accession>A0ABQ5RJQ7</accession>
<feature type="region of interest" description="Disordered" evidence="1">
    <location>
        <begin position="37"/>
        <end position="56"/>
    </location>
</feature>
<evidence type="ECO:0000256" key="2">
    <source>
        <dbReference type="SAM" id="Phobius"/>
    </source>
</evidence>
<evidence type="ECO:0000256" key="1">
    <source>
        <dbReference type="SAM" id="MobiDB-lite"/>
    </source>
</evidence>
<name>A0ABQ5RJQ7_9MICO</name>
<feature type="transmembrane region" description="Helical" evidence="2">
    <location>
        <begin position="6"/>
        <end position="27"/>
    </location>
</feature>
<protein>
    <recommendedName>
        <fullName evidence="5">Adenylate cyclase</fullName>
    </recommendedName>
</protein>
<dbReference type="Proteomes" id="UP001144451">
    <property type="component" value="Unassembled WGS sequence"/>
</dbReference>